<evidence type="ECO:0008006" key="3">
    <source>
        <dbReference type="Google" id="ProtNLM"/>
    </source>
</evidence>
<evidence type="ECO:0000313" key="1">
    <source>
        <dbReference type="EMBL" id="SEA39720.1"/>
    </source>
</evidence>
<protein>
    <recommendedName>
        <fullName evidence="3">DUF4493 domain-containing protein</fullName>
    </recommendedName>
</protein>
<accession>A0A1H4AV40</accession>
<organism evidence="1 2">
    <name type="scientific">Alistipes timonensis JC136</name>
    <dbReference type="NCBI Taxonomy" id="1033731"/>
    <lineage>
        <taxon>Bacteria</taxon>
        <taxon>Pseudomonadati</taxon>
        <taxon>Bacteroidota</taxon>
        <taxon>Bacteroidia</taxon>
        <taxon>Bacteroidales</taxon>
        <taxon>Rikenellaceae</taxon>
        <taxon>Alistipes</taxon>
    </lineage>
</organism>
<reference evidence="1 2" key="1">
    <citation type="submission" date="2016-10" db="EMBL/GenBank/DDBJ databases">
        <authorList>
            <person name="de Groot N.N."/>
        </authorList>
    </citation>
    <scope>NUCLEOTIDE SEQUENCE [LARGE SCALE GENOMIC DNA]</scope>
    <source>
        <strain evidence="1 2">DSM 25383</strain>
    </source>
</reference>
<name>A0A1H4AV40_9BACT</name>
<keyword evidence="2" id="KW-1185">Reference proteome</keyword>
<dbReference type="Pfam" id="PF14900">
    <property type="entry name" value="DUF4493"/>
    <property type="match status" value="1"/>
</dbReference>
<gene>
    <name evidence="1" type="ORF">SAMN05444145_103130</name>
</gene>
<evidence type="ECO:0000313" key="2">
    <source>
        <dbReference type="Proteomes" id="UP000183253"/>
    </source>
</evidence>
<dbReference type="Proteomes" id="UP000183253">
    <property type="component" value="Unassembled WGS sequence"/>
</dbReference>
<dbReference type="EMBL" id="FNRI01000003">
    <property type="protein sequence ID" value="SEA39720.1"/>
    <property type="molecule type" value="Genomic_DNA"/>
</dbReference>
<dbReference type="InterPro" id="IPR027840">
    <property type="entry name" value="DUF4493"/>
</dbReference>
<proteinExistence type="predicted"/>
<dbReference type="AlphaFoldDB" id="A0A1H4AV40"/>
<dbReference type="STRING" id="1033731.SAMN05444145_103130"/>
<sequence length="561" mass="61022">MTAAFVAAAMLISCVSEKTSFAPEGGAHEGETGYLTFGGSLTVEERNEQIGSTPVAGKATRAANLDLDTYTVEIINAKGEPAVPAFAYGDRSAEPIELPTGTYTLRVYSGETPDAAWEGTEGTPTYGTEQAFVINKGQVTDLGEITCRLLTVKVSVAYKQSLYDLLGPDTEADLVLSGNASLTFLKDEKRAGYLRPLPGQANSLVLYLTTVYEGKQITRQPLKVTDNARPGEWRKITVELLNGENGSIIITATIENWVNGETVDVDVQRLAVLSEASIPDLNDPNAPRIEWSKSHAVLEGEVLLNDDKFDQNGYPVDDYNLTLTTVAPASHFTVALASENAAFLEYARSNGVSGTLDLFEVEGQARTTLRLWGFPVMNLTVSPRTFDMKDLMKVLFDYEGLHTFTLAVTDEANRRSTFELKVRVDKSGGADPRIVWSGHDFSQEYTVTDDLEVEIRFTATKGIESLIVEIDGELGAGLPDVGLVPRFDLVDPETYQDGLSASLEGLGFPVGDGVRGKTEILFPITRFLPLMGTFKGKTTFRMIVTDSEGQSDDKTLMLVVE</sequence>